<dbReference type="EMBL" id="CP075546">
    <property type="protein sequence ID" value="QVV88413.1"/>
    <property type="molecule type" value="Genomic_DNA"/>
</dbReference>
<dbReference type="GeneID" id="65098309"/>
<dbReference type="SUPFAM" id="SSF51338">
    <property type="entry name" value="Composite domain of metallo-dependent hydrolases"/>
    <property type="match status" value="1"/>
</dbReference>
<name>A0A8E7B0W0_9EURY</name>
<reference evidence="2 3" key="1">
    <citation type="submission" date="2021-05" db="EMBL/GenBank/DDBJ databases">
        <title>A novel Methanospirillum isolate from a pyrite-forming mixed culture.</title>
        <authorList>
            <person name="Bunk B."/>
            <person name="Sproer C."/>
            <person name="Spring S."/>
            <person name="Pester M."/>
        </authorList>
    </citation>
    <scope>NUCLEOTIDE SEQUENCE [LARGE SCALE GENOMIC DNA]</scope>
    <source>
        <strain evidence="2 3">J.3.6.1-F.2.7.3</strain>
    </source>
</reference>
<dbReference type="AlphaFoldDB" id="A0A8E7B0W0"/>
<evidence type="ECO:0000313" key="3">
    <source>
        <dbReference type="Proteomes" id="UP000680656"/>
    </source>
</evidence>
<protein>
    <submittedName>
        <fullName evidence="2">Amidohydrolase</fullName>
    </submittedName>
</protein>
<dbReference type="KEGG" id="mrtj:KHC33_13955"/>
<keyword evidence="3" id="KW-1185">Reference proteome</keyword>
<evidence type="ECO:0000259" key="1">
    <source>
        <dbReference type="Pfam" id="PF07969"/>
    </source>
</evidence>
<dbReference type="RefSeq" id="WP_214419222.1">
    <property type="nucleotide sequence ID" value="NZ_CP075546.1"/>
</dbReference>
<dbReference type="PANTHER" id="PTHR22642">
    <property type="entry name" value="IMIDAZOLONEPROPIONASE"/>
    <property type="match status" value="1"/>
</dbReference>
<dbReference type="Gene3D" id="2.30.40.10">
    <property type="entry name" value="Urease, subunit C, domain 1"/>
    <property type="match status" value="1"/>
</dbReference>
<dbReference type="Proteomes" id="UP000680656">
    <property type="component" value="Chromosome"/>
</dbReference>
<dbReference type="InterPro" id="IPR032466">
    <property type="entry name" value="Metal_Hydrolase"/>
</dbReference>
<dbReference type="Gene3D" id="3.20.20.140">
    <property type="entry name" value="Metal-dependent hydrolases"/>
    <property type="match status" value="1"/>
</dbReference>
<gene>
    <name evidence="2" type="ORF">KHC33_13955</name>
</gene>
<organism evidence="2 3">
    <name type="scientific">Methanospirillum purgamenti</name>
    <dbReference type="NCBI Taxonomy" id="2834276"/>
    <lineage>
        <taxon>Archaea</taxon>
        <taxon>Methanobacteriati</taxon>
        <taxon>Methanobacteriota</taxon>
        <taxon>Stenosarchaea group</taxon>
        <taxon>Methanomicrobia</taxon>
        <taxon>Methanomicrobiales</taxon>
        <taxon>Methanospirillaceae</taxon>
        <taxon>Methanospirillum</taxon>
    </lineage>
</organism>
<keyword evidence="2" id="KW-0378">Hydrolase</keyword>
<dbReference type="CDD" id="cd01300">
    <property type="entry name" value="YtcJ_like"/>
    <property type="match status" value="1"/>
</dbReference>
<evidence type="ECO:0000313" key="2">
    <source>
        <dbReference type="EMBL" id="QVV88413.1"/>
    </source>
</evidence>
<dbReference type="InterPro" id="IPR011059">
    <property type="entry name" value="Metal-dep_hydrolase_composite"/>
</dbReference>
<proteinExistence type="predicted"/>
<dbReference type="PANTHER" id="PTHR22642:SF2">
    <property type="entry name" value="PROTEIN LONG AFTER FAR-RED 3"/>
    <property type="match status" value="1"/>
</dbReference>
<dbReference type="Gene3D" id="3.10.310.70">
    <property type="match status" value="1"/>
</dbReference>
<feature type="domain" description="Amidohydrolase 3" evidence="1">
    <location>
        <begin position="55"/>
        <end position="525"/>
    </location>
</feature>
<sequence>MTLDTKKERLIAFTGGQILTMDPENNKAEVVIIRGNRIIDIGDAEIVNQYPDVDIVNLDGRTLLPGFIDSHNHLSSFACFFPNWVNLFGLMTKEEILDALKKHVQMNPGNGWIVGFGWFDAKSGGIDLNRFDLDEIGFVRPVLLIQATFHMSVTNSLGLEMAGIDSPTPNPRCGTIIRDRDGKPTGVLIENAQSSVFNLTMNTEIGEHAELIRVRALELLSFGITAIHDPGVTLKAAEAYRFLYNRENLPVSVLMMPHGATILDNDPGMWLEGPKTGSGDEHLRIGPVKIFADGATPETVAYDMVIRGQTMKSGSFRDDFRGILYDATRKGFRVCVHSFGNATTDAVLDAFEEAKKYAPPELEIRPRLEHVTLISDSQIRRLAVMGGCVSIQPQFLMRAANFSRAPVENAKWLPYADLFKSGVCVAASSDDPGGFMDARDPLKGAVMGSTMSNGDGNTVFPDQVLPFQRWLWFYTAGSAYAGGQEHERGMLKKGLVADLVILKGALDPENPPVVDETYKDGRLVFKHQNEVNV</sequence>
<dbReference type="SUPFAM" id="SSF51556">
    <property type="entry name" value="Metallo-dependent hydrolases"/>
    <property type="match status" value="1"/>
</dbReference>
<accession>A0A8E7B0W0</accession>
<dbReference type="GO" id="GO:0016810">
    <property type="term" value="F:hydrolase activity, acting on carbon-nitrogen (but not peptide) bonds"/>
    <property type="evidence" value="ECO:0007669"/>
    <property type="project" value="InterPro"/>
</dbReference>
<dbReference type="Pfam" id="PF07969">
    <property type="entry name" value="Amidohydro_3"/>
    <property type="match status" value="1"/>
</dbReference>
<dbReference type="InterPro" id="IPR013108">
    <property type="entry name" value="Amidohydro_3"/>
</dbReference>
<dbReference type="InterPro" id="IPR033932">
    <property type="entry name" value="YtcJ-like"/>
</dbReference>